<sequence length="620" mass="69021">MSTDINIAQATKDQGKDIVIFYGTQSGTSYELARHLSRSIFQLFSKATIVADLSDYDYDSLSELPPNVIVLFILSTYGEGDPPDNAIRFDEWLDKGLRQHPSGYLSHLHYAVLGLGNSNYKHYNQFSRKVQKELEAAGGCPILDLTLADDSSGFTRGDYSEWSRQLINVMVEQCNIPERPRPYEPVFEIEPCDSPGDYRAMSRPIHSPSGSEQIQSQSAIYSANIASITNLTPHAQQTTLHIEIDTSRLPRGKYNVGEHLLIWPENSTQEIQRLSQILGIDSKEMHQPLQIRRKDRETKSPWPQQVTIHTLFKHHLDIAGLASNDLILSLKEFAPDEKSRAVLDQMAADYRHLSATCALSLASVLTRASGSSQVWTIPFPFLLENLSALKPRIYSIASSPAISPRQISLTVAVKELNPGTAQSALGLASAFFLGARHSLTPDIQGTEGRLGTSVWCSLRKSKFKPPASTMHPIIMVANGSGIAPFIGFLKHRLRKLGIEGGVGKMVLIYGCRDGASHLYKDELYGMQDAFNGQLGLVTAYSRQGEGYVQDHVRSRAEELQGLLCGEKANVYICGSVRMSSAVREELLRIIQRKEGWTDAETRDFEGAQIRMRKWQLDVWG</sequence>
<protein>
    <recommendedName>
        <fullName evidence="13">NADPH--cytochrome P450 reductase</fullName>
    </recommendedName>
</protein>
<evidence type="ECO:0000256" key="6">
    <source>
        <dbReference type="ARBA" id="ARBA00022857"/>
    </source>
</evidence>
<proteinExistence type="predicted"/>
<dbReference type="AlphaFoldDB" id="A0A0L1IUY2"/>
<dbReference type="PRINTS" id="PR00371">
    <property type="entry name" value="FPNCR"/>
</dbReference>
<dbReference type="GeneID" id="26810531"/>
<comment type="cofactor">
    <cofactor evidence="1">
        <name>FMN</name>
        <dbReference type="ChEBI" id="CHEBI:58210"/>
    </cofactor>
</comment>
<keyword evidence="7" id="KW-0560">Oxidoreductase</keyword>
<evidence type="ECO:0008006" key="13">
    <source>
        <dbReference type="Google" id="ProtNLM"/>
    </source>
</evidence>
<evidence type="ECO:0000256" key="1">
    <source>
        <dbReference type="ARBA" id="ARBA00001917"/>
    </source>
</evidence>
<reference evidence="11 12" key="1">
    <citation type="submission" date="2014-06" db="EMBL/GenBank/DDBJ databases">
        <title>The Genome of the Aflatoxigenic Filamentous Fungus Aspergillus nomius.</title>
        <authorList>
            <person name="Moore M.G."/>
            <person name="Shannon B.M."/>
            <person name="Brian M.M."/>
        </authorList>
    </citation>
    <scope>NUCLEOTIDE SEQUENCE [LARGE SCALE GENOMIC DNA]</scope>
    <source>
        <strain evidence="11 12">NRRL 13137</strain>
    </source>
</reference>
<dbReference type="Proteomes" id="UP000037505">
    <property type="component" value="Unassembled WGS sequence"/>
</dbReference>
<dbReference type="OrthoDB" id="1856718at2759"/>
<comment type="caution">
    <text evidence="11">The sequence shown here is derived from an EMBL/GenBank/DDBJ whole genome shotgun (WGS) entry which is preliminary data.</text>
</comment>
<dbReference type="SUPFAM" id="SSF52343">
    <property type="entry name" value="Ferredoxin reductase-like, C-terminal NADP-linked domain"/>
    <property type="match status" value="1"/>
</dbReference>
<dbReference type="GO" id="GO:0010181">
    <property type="term" value="F:FMN binding"/>
    <property type="evidence" value="ECO:0007669"/>
    <property type="project" value="InterPro"/>
</dbReference>
<dbReference type="InterPro" id="IPR017938">
    <property type="entry name" value="Riboflavin_synthase-like_b-brl"/>
</dbReference>
<evidence type="ECO:0000256" key="5">
    <source>
        <dbReference type="ARBA" id="ARBA00022827"/>
    </source>
</evidence>
<dbReference type="Pfam" id="PF00258">
    <property type="entry name" value="Flavodoxin_1"/>
    <property type="match status" value="1"/>
</dbReference>
<dbReference type="Gene3D" id="3.40.50.360">
    <property type="match status" value="1"/>
</dbReference>
<dbReference type="PANTHER" id="PTHR19384">
    <property type="entry name" value="NITRIC OXIDE SYNTHASE-RELATED"/>
    <property type="match status" value="1"/>
</dbReference>
<dbReference type="Pfam" id="PF00667">
    <property type="entry name" value="FAD_binding_1"/>
    <property type="match status" value="1"/>
</dbReference>
<evidence type="ECO:0000256" key="8">
    <source>
        <dbReference type="ARBA" id="ARBA00049342"/>
    </source>
</evidence>
<comment type="cofactor">
    <cofactor evidence="2">
        <name>FAD</name>
        <dbReference type="ChEBI" id="CHEBI:57692"/>
    </cofactor>
</comment>
<organism evidence="11 12">
    <name type="scientific">Aspergillus nomiae NRRL (strain ATCC 15546 / NRRL 13137 / CBS 260.88 / M93)</name>
    <dbReference type="NCBI Taxonomy" id="1509407"/>
    <lineage>
        <taxon>Eukaryota</taxon>
        <taxon>Fungi</taxon>
        <taxon>Dikarya</taxon>
        <taxon>Ascomycota</taxon>
        <taxon>Pezizomycotina</taxon>
        <taxon>Eurotiomycetes</taxon>
        <taxon>Eurotiomycetidae</taxon>
        <taxon>Eurotiales</taxon>
        <taxon>Aspergillaceae</taxon>
        <taxon>Aspergillus</taxon>
        <taxon>Aspergillus subgen. Circumdati</taxon>
    </lineage>
</organism>
<dbReference type="InterPro" id="IPR017927">
    <property type="entry name" value="FAD-bd_FR_type"/>
</dbReference>
<dbReference type="RefSeq" id="XP_015404222.1">
    <property type="nucleotide sequence ID" value="XM_015553983.1"/>
</dbReference>
<dbReference type="PROSITE" id="PS51384">
    <property type="entry name" value="FAD_FR"/>
    <property type="match status" value="1"/>
</dbReference>
<dbReference type="Pfam" id="PF00175">
    <property type="entry name" value="NAD_binding_1"/>
    <property type="match status" value="1"/>
</dbReference>
<evidence type="ECO:0000256" key="2">
    <source>
        <dbReference type="ARBA" id="ARBA00001974"/>
    </source>
</evidence>
<keyword evidence="3" id="KW-0285">Flavoprotein</keyword>
<dbReference type="PRINTS" id="PR00369">
    <property type="entry name" value="FLAVODOXIN"/>
</dbReference>
<dbReference type="PANTHER" id="PTHR19384:SF108">
    <property type="entry name" value="NADPH--CYTOCHROME P450 REDUCTASE"/>
    <property type="match status" value="1"/>
</dbReference>
<keyword evidence="12" id="KW-1185">Reference proteome</keyword>
<dbReference type="InterPro" id="IPR001709">
    <property type="entry name" value="Flavoprot_Pyr_Nucl_cyt_Rdtase"/>
</dbReference>
<gene>
    <name evidence="11" type="ORF">ANOM_008727</name>
</gene>
<comment type="catalytic activity">
    <reaction evidence="8">
        <text>2 oxidized [cytochrome P450] + NADPH = 2 reduced [cytochrome P450] + NADP(+) + H(+)</text>
        <dbReference type="Rhea" id="RHEA:24040"/>
        <dbReference type="Rhea" id="RHEA-COMP:14627"/>
        <dbReference type="Rhea" id="RHEA-COMP:14628"/>
        <dbReference type="ChEBI" id="CHEBI:15378"/>
        <dbReference type="ChEBI" id="CHEBI:55376"/>
        <dbReference type="ChEBI" id="CHEBI:57783"/>
        <dbReference type="ChEBI" id="CHEBI:58349"/>
        <dbReference type="ChEBI" id="CHEBI:60344"/>
        <dbReference type="EC" id="1.6.2.4"/>
    </reaction>
</comment>
<dbReference type="SUPFAM" id="SSF63380">
    <property type="entry name" value="Riboflavin synthase domain-like"/>
    <property type="match status" value="1"/>
</dbReference>
<dbReference type="GO" id="GO:0003958">
    <property type="term" value="F:NADPH-hemoprotein reductase activity"/>
    <property type="evidence" value="ECO:0007669"/>
    <property type="project" value="UniProtKB-EC"/>
</dbReference>
<dbReference type="InterPro" id="IPR008254">
    <property type="entry name" value="Flavodoxin/NO_synth"/>
</dbReference>
<evidence type="ECO:0000256" key="4">
    <source>
        <dbReference type="ARBA" id="ARBA00022643"/>
    </source>
</evidence>
<evidence type="ECO:0000313" key="12">
    <source>
        <dbReference type="Proteomes" id="UP000037505"/>
    </source>
</evidence>
<dbReference type="EMBL" id="JNOM01000278">
    <property type="protein sequence ID" value="KNG83299.1"/>
    <property type="molecule type" value="Genomic_DNA"/>
</dbReference>
<dbReference type="InterPro" id="IPR039261">
    <property type="entry name" value="FNR_nucleotide-bd"/>
</dbReference>
<dbReference type="InterPro" id="IPR001433">
    <property type="entry name" value="OxRdtase_FAD/NAD-bd"/>
</dbReference>
<dbReference type="GO" id="GO:0050660">
    <property type="term" value="F:flavin adenine dinucleotide binding"/>
    <property type="evidence" value="ECO:0007669"/>
    <property type="project" value="TreeGrafter"/>
</dbReference>
<feature type="domain" description="FAD-binding FR-type" evidence="10">
    <location>
        <begin position="218"/>
        <end position="466"/>
    </location>
</feature>
<dbReference type="Gene3D" id="1.20.990.10">
    <property type="entry name" value="NADPH-cytochrome p450 Reductase, Chain A, domain 3"/>
    <property type="match status" value="1"/>
</dbReference>
<dbReference type="Gene3D" id="3.40.50.80">
    <property type="entry name" value="Nucleotide-binding domain of ferredoxin-NADP reductase (FNR) module"/>
    <property type="match status" value="1"/>
</dbReference>
<feature type="domain" description="Flavodoxin-like" evidence="9">
    <location>
        <begin position="18"/>
        <end position="167"/>
    </location>
</feature>
<dbReference type="InterPro" id="IPR003097">
    <property type="entry name" value="CysJ-like_FAD-binding"/>
</dbReference>
<dbReference type="InterPro" id="IPR023173">
    <property type="entry name" value="NADPH_Cyt_P450_Rdtase_alpha"/>
</dbReference>
<dbReference type="InterPro" id="IPR029039">
    <property type="entry name" value="Flavoprotein-like_sf"/>
</dbReference>
<evidence type="ECO:0000313" key="11">
    <source>
        <dbReference type="EMBL" id="KNG83299.1"/>
    </source>
</evidence>
<keyword evidence="6" id="KW-0521">NADP</keyword>
<dbReference type="GO" id="GO:0005829">
    <property type="term" value="C:cytosol"/>
    <property type="evidence" value="ECO:0007669"/>
    <property type="project" value="TreeGrafter"/>
</dbReference>
<evidence type="ECO:0000256" key="3">
    <source>
        <dbReference type="ARBA" id="ARBA00022630"/>
    </source>
</evidence>
<keyword evidence="4" id="KW-0288">FMN</keyword>
<dbReference type="PROSITE" id="PS50902">
    <property type="entry name" value="FLAVODOXIN_LIKE"/>
    <property type="match status" value="1"/>
</dbReference>
<keyword evidence="5" id="KW-0274">FAD</keyword>
<dbReference type="Gene3D" id="2.40.30.10">
    <property type="entry name" value="Translation factors"/>
    <property type="match status" value="1"/>
</dbReference>
<evidence type="ECO:0000256" key="7">
    <source>
        <dbReference type="ARBA" id="ARBA00023002"/>
    </source>
</evidence>
<evidence type="ECO:0000259" key="10">
    <source>
        <dbReference type="PROSITE" id="PS51384"/>
    </source>
</evidence>
<evidence type="ECO:0000259" key="9">
    <source>
        <dbReference type="PROSITE" id="PS50902"/>
    </source>
</evidence>
<dbReference type="InterPro" id="IPR001094">
    <property type="entry name" value="Flavdoxin-like"/>
</dbReference>
<name>A0A0L1IUY2_ASPN3</name>
<dbReference type="SUPFAM" id="SSF52218">
    <property type="entry name" value="Flavoproteins"/>
    <property type="match status" value="1"/>
</dbReference>
<accession>A0A0L1IUY2</accession>
<dbReference type="STRING" id="1509407.A0A0L1IUY2"/>